<dbReference type="AlphaFoldDB" id="A0A1E3TDH5"/>
<dbReference type="Pfam" id="PF19457">
    <property type="entry name" value="DUF5994"/>
    <property type="match status" value="1"/>
</dbReference>
<dbReference type="Proteomes" id="UP000252015">
    <property type="component" value="Unassembled WGS sequence"/>
</dbReference>
<evidence type="ECO:0000313" key="1">
    <source>
        <dbReference type="EMBL" id="SRX92168.1"/>
    </source>
</evidence>
<dbReference type="RefSeq" id="WP_069396876.1">
    <property type="nucleotide sequence ID" value="NZ_JACKUN010000033.1"/>
</dbReference>
<dbReference type="STRING" id="29313.BHQ16_15060"/>
<accession>A0A1E3TDH5</accession>
<keyword evidence="2" id="KW-1185">Reference proteome</keyword>
<dbReference type="OrthoDB" id="3785441at2"/>
<sequence>MSTLVATRRRANPLRLSVARELGRDIDGAWWPRVDRLTNELPGLVTALSPVLGEITSINVNWPSLERPPDFNWPGWEHKRQHVITLNGPMACANLLIIPYATYSGLALMVLRCAANLPIKPADRDKPAFLTANAILRAAERQRAAANEGKPLFK</sequence>
<proteinExistence type="predicted"/>
<evidence type="ECO:0000313" key="2">
    <source>
        <dbReference type="Proteomes" id="UP000252015"/>
    </source>
</evidence>
<name>A0A1E3TDH5_MYCSH</name>
<dbReference type="EMBL" id="UEGW01000001">
    <property type="protein sequence ID" value="SRX92168.1"/>
    <property type="molecule type" value="Genomic_DNA"/>
</dbReference>
<protein>
    <submittedName>
        <fullName evidence="1">Uncharacterized protein</fullName>
    </submittedName>
</protein>
<dbReference type="InterPro" id="IPR046036">
    <property type="entry name" value="DUF5994"/>
</dbReference>
<organism evidence="1 2">
    <name type="scientific">Mycobacterium shimoidei</name>
    <dbReference type="NCBI Taxonomy" id="29313"/>
    <lineage>
        <taxon>Bacteria</taxon>
        <taxon>Bacillati</taxon>
        <taxon>Actinomycetota</taxon>
        <taxon>Actinomycetes</taxon>
        <taxon>Mycobacteriales</taxon>
        <taxon>Mycobacteriaceae</taxon>
        <taxon>Mycobacterium</taxon>
    </lineage>
</organism>
<gene>
    <name evidence="1" type="ORF">MSP7336_00392</name>
</gene>
<reference evidence="1 2" key="1">
    <citation type="submission" date="2018-05" db="EMBL/GenBank/DDBJ databases">
        <authorList>
            <consortium name="IHU Genomes"/>
        </authorList>
    </citation>
    <scope>NUCLEOTIDE SEQUENCE [LARGE SCALE GENOMIC DNA]</scope>
    <source>
        <strain evidence="1 2">P7336</strain>
    </source>
</reference>